<proteinExistence type="predicted"/>
<accession>A0A644ZYX8</accession>
<comment type="caution">
    <text evidence="2">The sequence shown here is derived from an EMBL/GenBank/DDBJ whole genome shotgun (WGS) entry which is preliminary data.</text>
</comment>
<evidence type="ECO:0000259" key="1">
    <source>
        <dbReference type="Pfam" id="PF12645"/>
    </source>
</evidence>
<dbReference type="AlphaFoldDB" id="A0A644ZYX8"/>
<organism evidence="2">
    <name type="scientific">bioreactor metagenome</name>
    <dbReference type="NCBI Taxonomy" id="1076179"/>
    <lineage>
        <taxon>unclassified sequences</taxon>
        <taxon>metagenomes</taxon>
        <taxon>ecological metagenomes</taxon>
    </lineage>
</organism>
<gene>
    <name evidence="2" type="ORF">SDC9_92853</name>
</gene>
<sequence length="73" mass="8772">MNLKYETIKAAVSGDKKAMDEVLNEYEPYMMFLSIIVRRDKDGHEEKVFSQDAYQMLKLKLMEEIPKWKELRK</sequence>
<dbReference type="Pfam" id="PF12645">
    <property type="entry name" value="HTH_16"/>
    <property type="match status" value="1"/>
</dbReference>
<protein>
    <recommendedName>
        <fullName evidence="1">Helix-turn-helix conjugative transposon-like domain-containing protein</fullName>
    </recommendedName>
</protein>
<dbReference type="InterPro" id="IPR024760">
    <property type="entry name" value="HTH_dom_conjug_TS-like"/>
</dbReference>
<dbReference type="EMBL" id="VSSQ01011165">
    <property type="protein sequence ID" value="MPM46155.1"/>
    <property type="molecule type" value="Genomic_DNA"/>
</dbReference>
<feature type="domain" description="Helix-turn-helix conjugative transposon-like" evidence="1">
    <location>
        <begin position="5"/>
        <end position="68"/>
    </location>
</feature>
<name>A0A644ZYX8_9ZZZZ</name>
<reference evidence="2" key="1">
    <citation type="submission" date="2019-08" db="EMBL/GenBank/DDBJ databases">
        <authorList>
            <person name="Kucharzyk K."/>
            <person name="Murdoch R.W."/>
            <person name="Higgins S."/>
            <person name="Loffler F."/>
        </authorList>
    </citation>
    <scope>NUCLEOTIDE SEQUENCE</scope>
</reference>
<evidence type="ECO:0000313" key="2">
    <source>
        <dbReference type="EMBL" id="MPM46155.1"/>
    </source>
</evidence>